<evidence type="ECO:0000313" key="2">
    <source>
        <dbReference type="EMBL" id="CAK0821015.1"/>
    </source>
</evidence>
<accession>A0ABN9RPA2</accession>
<dbReference type="CDD" id="cd19071">
    <property type="entry name" value="AKR_AKR1-5-like"/>
    <property type="match status" value="1"/>
</dbReference>
<feature type="non-terminal residue" evidence="2">
    <location>
        <position position="194"/>
    </location>
</feature>
<dbReference type="InterPro" id="IPR023210">
    <property type="entry name" value="NADP_OxRdtase_dom"/>
</dbReference>
<evidence type="ECO:0000259" key="1">
    <source>
        <dbReference type="Pfam" id="PF00248"/>
    </source>
</evidence>
<dbReference type="PRINTS" id="PR00069">
    <property type="entry name" value="ALDKETRDTASE"/>
</dbReference>
<dbReference type="Pfam" id="PF00248">
    <property type="entry name" value="Aldo_ket_red"/>
    <property type="match status" value="1"/>
</dbReference>
<organism evidence="2 3">
    <name type="scientific">Prorocentrum cordatum</name>
    <dbReference type="NCBI Taxonomy" id="2364126"/>
    <lineage>
        <taxon>Eukaryota</taxon>
        <taxon>Sar</taxon>
        <taxon>Alveolata</taxon>
        <taxon>Dinophyceae</taxon>
        <taxon>Prorocentrales</taxon>
        <taxon>Prorocentraceae</taxon>
        <taxon>Prorocentrum</taxon>
    </lineage>
</organism>
<evidence type="ECO:0000313" key="3">
    <source>
        <dbReference type="Proteomes" id="UP001189429"/>
    </source>
</evidence>
<protein>
    <recommendedName>
        <fullName evidence="1">NADP-dependent oxidoreductase domain-containing protein</fullName>
    </recommendedName>
</protein>
<feature type="domain" description="NADP-dependent oxidoreductase" evidence="1">
    <location>
        <begin position="5"/>
        <end position="164"/>
    </location>
</feature>
<name>A0ABN9RPA2_9DINO</name>
<sequence>MPVVGIGTWLYNDSVVKQALPTAFRLGYRHVDTALGYENQVGVGEALREAAAELNLLREDYFVTSKIPGGLNATATVASLELSLRQLGLDYVDLMLIHFPATMDAQMAGGRARRQEEWKALQEWAKQGKARSVGVSHYCRRQFQDVLDVATVPVAVNQVQYHVGMGSAGRNATDDFDFFQSIGTVFESFSPLCG</sequence>
<keyword evidence="3" id="KW-1185">Reference proteome</keyword>
<dbReference type="InterPro" id="IPR020471">
    <property type="entry name" value="AKR"/>
</dbReference>
<dbReference type="PANTHER" id="PTHR11732">
    <property type="entry name" value="ALDO/KETO REDUCTASE"/>
    <property type="match status" value="1"/>
</dbReference>
<dbReference type="Gene3D" id="3.20.20.100">
    <property type="entry name" value="NADP-dependent oxidoreductase domain"/>
    <property type="match status" value="1"/>
</dbReference>
<gene>
    <name evidence="2" type="ORF">PCOR1329_LOCUS22457</name>
</gene>
<proteinExistence type="predicted"/>
<dbReference type="EMBL" id="CAUYUJ010007511">
    <property type="protein sequence ID" value="CAK0821015.1"/>
    <property type="molecule type" value="Genomic_DNA"/>
</dbReference>
<dbReference type="Proteomes" id="UP001189429">
    <property type="component" value="Unassembled WGS sequence"/>
</dbReference>
<comment type="caution">
    <text evidence="2">The sequence shown here is derived from an EMBL/GenBank/DDBJ whole genome shotgun (WGS) entry which is preliminary data.</text>
</comment>
<reference evidence="2" key="1">
    <citation type="submission" date="2023-10" db="EMBL/GenBank/DDBJ databases">
        <authorList>
            <person name="Chen Y."/>
            <person name="Shah S."/>
            <person name="Dougan E. K."/>
            <person name="Thang M."/>
            <person name="Chan C."/>
        </authorList>
    </citation>
    <scope>NUCLEOTIDE SEQUENCE [LARGE SCALE GENOMIC DNA]</scope>
</reference>
<dbReference type="PROSITE" id="PS00798">
    <property type="entry name" value="ALDOKETO_REDUCTASE_1"/>
    <property type="match status" value="1"/>
</dbReference>
<dbReference type="InterPro" id="IPR036812">
    <property type="entry name" value="NAD(P)_OxRdtase_dom_sf"/>
</dbReference>
<dbReference type="InterPro" id="IPR018170">
    <property type="entry name" value="Aldo/ket_reductase_CS"/>
</dbReference>
<dbReference type="SUPFAM" id="SSF51430">
    <property type="entry name" value="NAD(P)-linked oxidoreductase"/>
    <property type="match status" value="1"/>
</dbReference>